<protein>
    <recommendedName>
        <fullName evidence="3">MORN repeat variant</fullName>
    </recommendedName>
</protein>
<dbReference type="OrthoDB" id="8536728at2"/>
<organism evidence="1 2">
    <name type="scientific">Paenimyroides ummariense</name>
    <dbReference type="NCBI Taxonomy" id="913024"/>
    <lineage>
        <taxon>Bacteria</taxon>
        <taxon>Pseudomonadati</taxon>
        <taxon>Bacteroidota</taxon>
        <taxon>Flavobacteriia</taxon>
        <taxon>Flavobacteriales</taxon>
        <taxon>Flavobacteriaceae</taxon>
        <taxon>Paenimyroides</taxon>
    </lineage>
</organism>
<dbReference type="AlphaFoldDB" id="A0A1I4ZL78"/>
<evidence type="ECO:0008006" key="3">
    <source>
        <dbReference type="Google" id="ProtNLM"/>
    </source>
</evidence>
<evidence type="ECO:0000313" key="2">
    <source>
        <dbReference type="Proteomes" id="UP000199036"/>
    </source>
</evidence>
<accession>A0A1I4ZL78</accession>
<dbReference type="EMBL" id="FOVI01000006">
    <property type="protein sequence ID" value="SFN50719.1"/>
    <property type="molecule type" value="Genomic_DNA"/>
</dbReference>
<dbReference type="RefSeq" id="WP_143095597.1">
    <property type="nucleotide sequence ID" value="NZ_FOVI01000006.1"/>
</dbReference>
<gene>
    <name evidence="1" type="ORF">SAMN05421741_106108</name>
</gene>
<keyword evidence="2" id="KW-1185">Reference proteome</keyword>
<sequence>MSGEWIGRWKFYHKNKKLKANGNYEDGNKIGEWKYYDEQGNLIKTEKY</sequence>
<name>A0A1I4ZL78_9FLAO</name>
<reference evidence="2" key="1">
    <citation type="submission" date="2016-10" db="EMBL/GenBank/DDBJ databases">
        <authorList>
            <person name="Varghese N."/>
            <person name="Submissions S."/>
        </authorList>
    </citation>
    <scope>NUCLEOTIDE SEQUENCE [LARGE SCALE GENOMIC DNA]</scope>
    <source>
        <strain evidence="2">DS-12</strain>
    </source>
</reference>
<dbReference type="SUPFAM" id="SSF82185">
    <property type="entry name" value="Histone H3 K4-specific methyltransferase SET7/9 N-terminal domain"/>
    <property type="match status" value="1"/>
</dbReference>
<proteinExistence type="predicted"/>
<dbReference type="STRING" id="913024.SAMN05421741_106108"/>
<dbReference type="Proteomes" id="UP000199036">
    <property type="component" value="Unassembled WGS sequence"/>
</dbReference>
<dbReference type="Gene3D" id="2.20.110.10">
    <property type="entry name" value="Histone H3 K4-specific methyltransferase SET7/9 N-terminal domain"/>
    <property type="match status" value="1"/>
</dbReference>
<evidence type="ECO:0000313" key="1">
    <source>
        <dbReference type="EMBL" id="SFN50719.1"/>
    </source>
</evidence>